<protein>
    <submittedName>
        <fullName evidence="2">Uncharacterized protein</fullName>
    </submittedName>
</protein>
<keyword evidence="1" id="KW-1133">Transmembrane helix</keyword>
<keyword evidence="1" id="KW-0812">Transmembrane</keyword>
<proteinExistence type="predicted"/>
<keyword evidence="1" id="KW-0472">Membrane</keyword>
<dbReference type="AlphaFoldDB" id="A0AAI8PNN7"/>
<gene>
    <name evidence="2" type="ORF">DWG14_03464</name>
</gene>
<accession>A0AAI8PNN7</accession>
<sequence>MRPDGSERCDGPMPDLTLHDDRATGAWVAPLVSTLLTLPACVLVYFIGGFSAMACDSCTAPEADRFDSTFGVAFPVLIGGLGLALFLLAASWALPWERRSTARRVGFALAAPVLVAVVYVVFAVLVDWP</sequence>
<feature type="transmembrane region" description="Helical" evidence="1">
    <location>
        <begin position="27"/>
        <end position="52"/>
    </location>
</feature>
<dbReference type="EMBL" id="CP032427">
    <property type="protein sequence ID" value="AYC39231.1"/>
    <property type="molecule type" value="Genomic_DNA"/>
</dbReference>
<evidence type="ECO:0000313" key="2">
    <source>
        <dbReference type="EMBL" id="AYC39231.1"/>
    </source>
</evidence>
<feature type="transmembrane region" description="Helical" evidence="1">
    <location>
        <begin position="106"/>
        <end position="126"/>
    </location>
</feature>
<name>A0AAI8PNN7_9ACTN</name>
<dbReference type="KEGG" id="sge:DWG14_03464"/>
<feature type="transmembrane region" description="Helical" evidence="1">
    <location>
        <begin position="72"/>
        <end position="94"/>
    </location>
</feature>
<organism evidence="2 3">
    <name type="scientific">Streptomyces griseorubiginosus</name>
    <dbReference type="NCBI Taxonomy" id="67304"/>
    <lineage>
        <taxon>Bacteria</taxon>
        <taxon>Bacillati</taxon>
        <taxon>Actinomycetota</taxon>
        <taxon>Actinomycetes</taxon>
        <taxon>Kitasatosporales</taxon>
        <taxon>Streptomycetaceae</taxon>
        <taxon>Streptomyces</taxon>
    </lineage>
</organism>
<dbReference type="Proteomes" id="UP000265765">
    <property type="component" value="Chromosome"/>
</dbReference>
<reference evidence="2 3" key="1">
    <citation type="submission" date="2018-09" db="EMBL/GenBank/DDBJ databases">
        <title>Production of Trimethoprim by Streptomyces sp. 3E-1.</title>
        <authorList>
            <person name="Kang H.J."/>
            <person name="Kim S.B."/>
        </authorList>
    </citation>
    <scope>NUCLEOTIDE SEQUENCE [LARGE SCALE GENOMIC DNA]</scope>
    <source>
        <strain evidence="2 3">3E-1</strain>
    </source>
</reference>
<evidence type="ECO:0000256" key="1">
    <source>
        <dbReference type="SAM" id="Phobius"/>
    </source>
</evidence>
<evidence type="ECO:0000313" key="3">
    <source>
        <dbReference type="Proteomes" id="UP000265765"/>
    </source>
</evidence>